<dbReference type="Pfam" id="PF12228">
    <property type="entry name" value="DUF3604"/>
    <property type="match status" value="1"/>
</dbReference>
<dbReference type="InterPro" id="IPR022028">
    <property type="entry name" value="DUF3604"/>
</dbReference>
<accession>A0A0P1E6M5</accession>
<evidence type="ECO:0008006" key="5">
    <source>
        <dbReference type="Google" id="ProtNLM"/>
    </source>
</evidence>
<organism evidence="3 4">
    <name type="scientific">Ruegeria atlantica</name>
    <dbReference type="NCBI Taxonomy" id="81569"/>
    <lineage>
        <taxon>Bacteria</taxon>
        <taxon>Pseudomonadati</taxon>
        <taxon>Pseudomonadota</taxon>
        <taxon>Alphaproteobacteria</taxon>
        <taxon>Rhodobacterales</taxon>
        <taxon>Roseobacteraceae</taxon>
        <taxon>Ruegeria</taxon>
    </lineage>
</organism>
<reference evidence="4" key="1">
    <citation type="submission" date="2015-09" db="EMBL/GenBank/DDBJ databases">
        <authorList>
            <person name="Rodrigo-Torres L."/>
            <person name="Arahal D.R."/>
        </authorList>
    </citation>
    <scope>NUCLEOTIDE SEQUENCE [LARGE SCALE GENOMIC DNA]</scope>
    <source>
        <strain evidence="4">CECT 4293</strain>
    </source>
</reference>
<dbReference type="EMBL" id="CYPS01000046">
    <property type="protein sequence ID" value="CUH44481.1"/>
    <property type="molecule type" value="Genomic_DNA"/>
</dbReference>
<name>A0A0P1E6M5_9RHOB</name>
<dbReference type="Proteomes" id="UP000050786">
    <property type="component" value="Unassembled WGS sequence"/>
</dbReference>
<evidence type="ECO:0000313" key="4">
    <source>
        <dbReference type="Proteomes" id="UP000050786"/>
    </source>
</evidence>
<feature type="region of interest" description="Disordered" evidence="1">
    <location>
        <begin position="626"/>
        <end position="645"/>
    </location>
</feature>
<evidence type="ECO:0000256" key="1">
    <source>
        <dbReference type="SAM" id="MobiDB-lite"/>
    </source>
</evidence>
<proteinExistence type="predicted"/>
<keyword evidence="2" id="KW-0732">Signal</keyword>
<sequence>MGTQSMKRFLSLTTVVCLMGSTALAFEPTPEAESLKKAYPGKSYSPYAQRGIPDRPLWGDTHLHTSTSFDAGAFGNRLDARAAYRFAKGEEVQSTTGFMARLSRPLDWLVVADHSDNMGLFDMIFDQDPSIMSDPEGNRIATMVANGGDEGVTAALELVDAYSRGEVLSPALAVEAGSKLFRSVWQRQIKAAEEAYEPGQFSSFIGYEWTSLVQGANMHRVVMYRDGGDKAGMMDPFTTEAPNGSINPRDLWNWMANYEEVTRGDVLAIAHNGNLSNGIMFPEAAQFDGRELDADYAATRALWEPVYEATQIKGDGEAHPFLSPNDEFSDYETWDTGNLNLSEAKTEDMLAGEYAREALKTGLMLETSLGTNPYKFGMVGSTDSHTSLATAQEDNFFGKHSGAEPSPQRPKHVVAQFDDVQLISWEMVASGLAAVWATENTREAIFDAMERKEVYATTGSRMGVRFFGGWDYSIEDLTSRTPATPGYAKGAPMGGDLPAAPEGVEAPNFMVYALKDPLGANLDRIQIVKGWLDADGATQEQVYDVVWAGDRQPDANGKLPAIGSTVDVERATWTNSIGQAEMGTVWTDPDFDPSQSAFYYARVIEIPTPRWTVYDAFRMGAELPEEAPTETQERAYTSPIWYTPG</sequence>
<protein>
    <recommendedName>
        <fullName evidence="5">DUF3604 domain-containing protein</fullName>
    </recommendedName>
</protein>
<keyword evidence="4" id="KW-1185">Reference proteome</keyword>
<evidence type="ECO:0000313" key="3">
    <source>
        <dbReference type="EMBL" id="CUH44481.1"/>
    </source>
</evidence>
<feature type="chain" id="PRO_5006061261" description="DUF3604 domain-containing protein" evidence="2">
    <location>
        <begin position="26"/>
        <end position="645"/>
    </location>
</feature>
<dbReference type="AlphaFoldDB" id="A0A0P1E6M5"/>
<gene>
    <name evidence="3" type="ORF">RUM4293_03383</name>
</gene>
<feature type="signal peptide" evidence="2">
    <location>
        <begin position="1"/>
        <end position="25"/>
    </location>
</feature>
<evidence type="ECO:0000256" key="2">
    <source>
        <dbReference type="SAM" id="SignalP"/>
    </source>
</evidence>